<dbReference type="InterPro" id="IPR013096">
    <property type="entry name" value="Cupin_2"/>
</dbReference>
<dbReference type="RefSeq" id="WP_237873427.1">
    <property type="nucleotide sequence ID" value="NZ_JAKLTR010000009.1"/>
</dbReference>
<sequence>MPLIKEQKAKELAPGLTGYYTHGERMTLGLVEIKAGSSLALHQHPHEQITYIIEGQLDMMIGGEAVILTTGMSQVIPSNVPHSAIAKTNVSLIDVFNPVREDYR</sequence>
<evidence type="ECO:0000313" key="3">
    <source>
        <dbReference type="Proteomes" id="UP001165367"/>
    </source>
</evidence>
<dbReference type="Proteomes" id="UP001165367">
    <property type="component" value="Unassembled WGS sequence"/>
</dbReference>
<accession>A0ABS9KT90</accession>
<reference evidence="2" key="1">
    <citation type="submission" date="2022-01" db="EMBL/GenBank/DDBJ databases">
        <authorList>
            <person name="Jo J.-H."/>
            <person name="Im W.-T."/>
        </authorList>
    </citation>
    <scope>NUCLEOTIDE SEQUENCE</scope>
    <source>
        <strain evidence="2">NA20</strain>
    </source>
</reference>
<dbReference type="InterPro" id="IPR025499">
    <property type="entry name" value="KdgF"/>
</dbReference>
<proteinExistence type="predicted"/>
<dbReference type="InterPro" id="IPR011051">
    <property type="entry name" value="RmlC_Cupin_sf"/>
</dbReference>
<evidence type="ECO:0000259" key="1">
    <source>
        <dbReference type="Pfam" id="PF07883"/>
    </source>
</evidence>
<dbReference type="PANTHER" id="PTHR40112:SF1">
    <property type="entry name" value="H2HPP ISOMERASE"/>
    <property type="match status" value="1"/>
</dbReference>
<dbReference type="InterPro" id="IPR014710">
    <property type="entry name" value="RmlC-like_jellyroll"/>
</dbReference>
<dbReference type="Pfam" id="PF07883">
    <property type="entry name" value="Cupin_2"/>
    <property type="match status" value="1"/>
</dbReference>
<gene>
    <name evidence="2" type="ORF">LZZ85_14705</name>
</gene>
<dbReference type="EMBL" id="JAKLTR010000009">
    <property type="protein sequence ID" value="MCG2615548.1"/>
    <property type="molecule type" value="Genomic_DNA"/>
</dbReference>
<evidence type="ECO:0000313" key="2">
    <source>
        <dbReference type="EMBL" id="MCG2615548.1"/>
    </source>
</evidence>
<name>A0ABS9KT90_9BACT</name>
<protein>
    <submittedName>
        <fullName evidence="2">Cupin domain-containing protein</fullName>
    </submittedName>
</protein>
<comment type="caution">
    <text evidence="2">The sequence shown here is derived from an EMBL/GenBank/DDBJ whole genome shotgun (WGS) entry which is preliminary data.</text>
</comment>
<dbReference type="CDD" id="cd02238">
    <property type="entry name" value="cupin_KdgF"/>
    <property type="match status" value="1"/>
</dbReference>
<feature type="domain" description="Cupin type-2" evidence="1">
    <location>
        <begin position="30"/>
        <end position="95"/>
    </location>
</feature>
<dbReference type="Gene3D" id="2.60.120.10">
    <property type="entry name" value="Jelly Rolls"/>
    <property type="match status" value="1"/>
</dbReference>
<keyword evidence="3" id="KW-1185">Reference proteome</keyword>
<organism evidence="2 3">
    <name type="scientific">Terrimonas ginsenosidimutans</name>
    <dbReference type="NCBI Taxonomy" id="2908004"/>
    <lineage>
        <taxon>Bacteria</taxon>
        <taxon>Pseudomonadati</taxon>
        <taxon>Bacteroidota</taxon>
        <taxon>Chitinophagia</taxon>
        <taxon>Chitinophagales</taxon>
        <taxon>Chitinophagaceae</taxon>
        <taxon>Terrimonas</taxon>
    </lineage>
</organism>
<dbReference type="PIRSF" id="PIRSF029883">
    <property type="entry name" value="KdgF"/>
    <property type="match status" value="1"/>
</dbReference>
<dbReference type="InterPro" id="IPR052535">
    <property type="entry name" value="Bacilysin_H2HPP_isomerase"/>
</dbReference>
<dbReference type="SUPFAM" id="SSF51182">
    <property type="entry name" value="RmlC-like cupins"/>
    <property type="match status" value="1"/>
</dbReference>
<dbReference type="PANTHER" id="PTHR40112">
    <property type="entry name" value="H2HPP ISOMERASE"/>
    <property type="match status" value="1"/>
</dbReference>